<name>A0A1Y3E6W8_9BILA</name>
<dbReference type="Proteomes" id="UP000243006">
    <property type="component" value="Unassembled WGS sequence"/>
</dbReference>
<evidence type="ECO:0000313" key="2">
    <source>
        <dbReference type="Proteomes" id="UP000243006"/>
    </source>
</evidence>
<organism evidence="1 2">
    <name type="scientific">Trichinella nativa</name>
    <dbReference type="NCBI Taxonomy" id="6335"/>
    <lineage>
        <taxon>Eukaryota</taxon>
        <taxon>Metazoa</taxon>
        <taxon>Ecdysozoa</taxon>
        <taxon>Nematoda</taxon>
        <taxon>Enoplea</taxon>
        <taxon>Dorylaimia</taxon>
        <taxon>Trichinellida</taxon>
        <taxon>Trichinellidae</taxon>
        <taxon>Trichinella</taxon>
    </lineage>
</organism>
<proteinExistence type="predicted"/>
<accession>A0A1Y3E6W8</accession>
<evidence type="ECO:0000313" key="1">
    <source>
        <dbReference type="EMBL" id="OUC39567.1"/>
    </source>
</evidence>
<dbReference type="EMBL" id="LVZM01024000">
    <property type="protein sequence ID" value="OUC39567.1"/>
    <property type="molecule type" value="Genomic_DNA"/>
</dbReference>
<comment type="caution">
    <text evidence="1">The sequence shown here is derived from an EMBL/GenBank/DDBJ whole genome shotgun (WGS) entry which is preliminary data.</text>
</comment>
<sequence length="87" mass="9643">MQPKEIAGDQALRYYAMLENRSWTPTEGDFEGCATWLCIFARSRNNEREAGAFDPCGCGCDNKAAAHLSVGRRSPFTTQKYCAPDST</sequence>
<dbReference type="AlphaFoldDB" id="A0A1Y3E6W8"/>
<protein>
    <submittedName>
        <fullName evidence="1">Uncharacterized protein</fullName>
    </submittedName>
</protein>
<reference evidence="1 2" key="1">
    <citation type="submission" date="2015-04" db="EMBL/GenBank/DDBJ databases">
        <title>Draft genome of the roundworm Trichinella nativa.</title>
        <authorList>
            <person name="Mitreva M."/>
        </authorList>
    </citation>
    <scope>NUCLEOTIDE SEQUENCE [LARGE SCALE GENOMIC DNA]</scope>
    <source>
        <strain evidence="1 2">ISS45</strain>
    </source>
</reference>
<gene>
    <name evidence="1" type="ORF">D917_04743</name>
</gene>